<evidence type="ECO:0000256" key="3">
    <source>
        <dbReference type="ARBA" id="ARBA00007275"/>
    </source>
</evidence>
<evidence type="ECO:0000256" key="8">
    <source>
        <dbReference type="ARBA" id="ARBA00032272"/>
    </source>
</evidence>
<dbReference type="RefSeq" id="WP_273927480.1">
    <property type="nucleotide sequence ID" value="NZ_JAQSIO010000004.1"/>
</dbReference>
<evidence type="ECO:0000256" key="5">
    <source>
        <dbReference type="ARBA" id="ARBA00016377"/>
    </source>
</evidence>
<organism evidence="10 11">
    <name type="scientific">Curvibacter microcysteis</name>
    <dbReference type="NCBI Taxonomy" id="3026419"/>
    <lineage>
        <taxon>Bacteria</taxon>
        <taxon>Pseudomonadati</taxon>
        <taxon>Pseudomonadota</taxon>
        <taxon>Betaproteobacteria</taxon>
        <taxon>Burkholderiales</taxon>
        <taxon>Comamonadaceae</taxon>
        <taxon>Curvibacter</taxon>
    </lineage>
</organism>
<gene>
    <name evidence="10" type="ORF">PSQ39_12340</name>
</gene>
<dbReference type="PROSITE" id="PS51462">
    <property type="entry name" value="NUDIX"/>
    <property type="match status" value="1"/>
</dbReference>
<protein>
    <recommendedName>
        <fullName evidence="5">GDP-mannose pyrophosphatase</fullName>
    </recommendedName>
    <alternativeName>
        <fullName evidence="7">GDP-mannose hydrolase</fullName>
    </alternativeName>
    <alternativeName>
        <fullName evidence="8">GDPMK</fullName>
    </alternativeName>
</protein>
<comment type="subunit">
    <text evidence="4">Homodimer.</text>
</comment>
<proteinExistence type="inferred from homology"/>
<dbReference type="Gene3D" id="3.90.79.10">
    <property type="entry name" value="Nucleoside Triphosphate Pyrophosphohydrolase"/>
    <property type="match status" value="1"/>
</dbReference>
<sequence length="226" mass="24410">MPSTPAPLTPAPANAPVRLLETTELAQDWTRLSKTRFELRARDQRLLVTTREIYHLGDGAAVLLYHPRRGTVLLTRQFRLPAFLTGCADGLLIETCAGLLDGEDPADCVRREAQEEVGLRVQRPQAVFQAYMSPGSVTQKLHCFCAEYEDGPLPVGGGLADEGEDIEVLEMPLSEALASVYDGRIQDGKTIMLLLHAALVGLEGLSAQRLPSLAHPAPAEPPAPVG</sequence>
<keyword evidence="11" id="KW-1185">Reference proteome</keyword>
<reference evidence="10 11" key="1">
    <citation type="submission" date="2023-02" db="EMBL/GenBank/DDBJ databases">
        <title>Bacterial whole genome sequence for Curvibacter sp. HBC28.</title>
        <authorList>
            <person name="Le V."/>
            <person name="Ko S.-R."/>
            <person name="Ahn C.-Y."/>
            <person name="Oh H.-M."/>
        </authorList>
    </citation>
    <scope>NUCLEOTIDE SEQUENCE [LARGE SCALE GENOMIC DNA]</scope>
    <source>
        <strain evidence="10 11">HBC28</strain>
    </source>
</reference>
<dbReference type="InterPro" id="IPR000086">
    <property type="entry name" value="NUDIX_hydrolase_dom"/>
</dbReference>
<comment type="cofactor">
    <cofactor evidence="2">
        <name>Mg(2+)</name>
        <dbReference type="ChEBI" id="CHEBI:18420"/>
    </cofactor>
</comment>
<evidence type="ECO:0000256" key="2">
    <source>
        <dbReference type="ARBA" id="ARBA00001946"/>
    </source>
</evidence>
<comment type="similarity">
    <text evidence="3">Belongs to the Nudix hydrolase family. NudK subfamily.</text>
</comment>
<keyword evidence="6" id="KW-0378">Hydrolase</keyword>
<comment type="catalytic activity">
    <reaction evidence="1">
        <text>GDP-alpha-D-mannose + H2O = alpha-D-mannose 1-phosphate + GMP + 2 H(+)</text>
        <dbReference type="Rhea" id="RHEA:27978"/>
        <dbReference type="ChEBI" id="CHEBI:15377"/>
        <dbReference type="ChEBI" id="CHEBI:15378"/>
        <dbReference type="ChEBI" id="CHEBI:57527"/>
        <dbReference type="ChEBI" id="CHEBI:58115"/>
        <dbReference type="ChEBI" id="CHEBI:58409"/>
    </reaction>
</comment>
<evidence type="ECO:0000256" key="6">
    <source>
        <dbReference type="ARBA" id="ARBA00022801"/>
    </source>
</evidence>
<comment type="caution">
    <text evidence="10">The sequence shown here is derived from an EMBL/GenBank/DDBJ whole genome shotgun (WGS) entry which is preliminary data.</text>
</comment>
<evidence type="ECO:0000256" key="4">
    <source>
        <dbReference type="ARBA" id="ARBA00011738"/>
    </source>
</evidence>
<dbReference type="Pfam" id="PF00293">
    <property type="entry name" value="NUDIX"/>
    <property type="match status" value="1"/>
</dbReference>
<feature type="domain" description="Nudix hydrolase" evidence="9">
    <location>
        <begin position="55"/>
        <end position="193"/>
    </location>
</feature>
<accession>A0ABT5MHF4</accession>
<evidence type="ECO:0000256" key="7">
    <source>
        <dbReference type="ARBA" id="ARBA00032162"/>
    </source>
</evidence>
<evidence type="ECO:0000313" key="10">
    <source>
        <dbReference type="EMBL" id="MDD0815419.1"/>
    </source>
</evidence>
<dbReference type="PANTHER" id="PTHR11839:SF18">
    <property type="entry name" value="NUDIX HYDROLASE DOMAIN-CONTAINING PROTEIN"/>
    <property type="match status" value="1"/>
</dbReference>
<dbReference type="SUPFAM" id="SSF55811">
    <property type="entry name" value="Nudix"/>
    <property type="match status" value="1"/>
</dbReference>
<dbReference type="Proteomes" id="UP001528672">
    <property type="component" value="Unassembled WGS sequence"/>
</dbReference>
<evidence type="ECO:0000256" key="1">
    <source>
        <dbReference type="ARBA" id="ARBA00000847"/>
    </source>
</evidence>
<name>A0ABT5MHF4_9BURK</name>
<dbReference type="InterPro" id="IPR004385">
    <property type="entry name" value="NDP_pyrophosphatase"/>
</dbReference>
<dbReference type="EMBL" id="JAQSIO010000004">
    <property type="protein sequence ID" value="MDD0815419.1"/>
    <property type="molecule type" value="Genomic_DNA"/>
</dbReference>
<dbReference type="InterPro" id="IPR015797">
    <property type="entry name" value="NUDIX_hydrolase-like_dom_sf"/>
</dbReference>
<evidence type="ECO:0000259" key="9">
    <source>
        <dbReference type="PROSITE" id="PS51462"/>
    </source>
</evidence>
<evidence type="ECO:0000313" key="11">
    <source>
        <dbReference type="Proteomes" id="UP001528672"/>
    </source>
</evidence>
<dbReference type="NCBIfam" id="TIGR00052">
    <property type="entry name" value="nudix-type nucleoside diphosphatase, YffH/AdpP family"/>
    <property type="match status" value="1"/>
</dbReference>
<dbReference type="CDD" id="cd24157">
    <property type="entry name" value="NUDIX_GDPMK"/>
    <property type="match status" value="1"/>
</dbReference>
<dbReference type="PANTHER" id="PTHR11839">
    <property type="entry name" value="UDP/ADP-SUGAR PYROPHOSPHATASE"/>
    <property type="match status" value="1"/>
</dbReference>